<proteinExistence type="predicted"/>
<dbReference type="AlphaFoldDB" id="A0A430ZP23"/>
<sequence>MGVDWVIDLNKYDFAYDEEGRIIWALYNDIEKGKLKDPRDIDSTPESRNKFDDAMDGYENGMVTRFDVDTPNDWSEQQATLDRDTLVLSAKLAALTPPQGYPNAPRYYSPERLEIIYKRHKLDKLLDPRIPAIYRYNFPEDLRAKIRAYAKEHNIKE</sequence>
<name>A0A430ZP23_CAMJU</name>
<gene>
    <name evidence="1" type="ORF">C3H57_10550</name>
</gene>
<evidence type="ECO:0000313" key="1">
    <source>
        <dbReference type="EMBL" id="RTJ76776.1"/>
    </source>
</evidence>
<reference evidence="1 2" key="1">
    <citation type="journal article" date="2019" name="Appl. Environ. Microbiol.">
        <title>Population genetics and characterization of Campylobacter jejuni isolates in western jackdaws and game birds in Finland.</title>
        <authorList>
            <person name="Kovanen S."/>
            <person name="Rossi M."/>
            <person name="Pohja-Mykra M."/>
            <person name="Nieminen T."/>
            <person name="Raunio-Saarnisto M."/>
            <person name="Sauvala M."/>
            <person name="Fredriksson-Ahomaa M."/>
            <person name="Hanninen M.L."/>
            <person name="Kivisto R."/>
        </authorList>
    </citation>
    <scope>NUCLEOTIDE SEQUENCE [LARGE SCALE GENOMIC DNA]</scope>
    <source>
        <strain evidence="1 2">CB313</strain>
    </source>
</reference>
<protein>
    <recommendedName>
        <fullName evidence="3">Thioredoxin reductase</fullName>
    </recommendedName>
</protein>
<organism evidence="1 2">
    <name type="scientific">Campylobacter jejuni</name>
    <dbReference type="NCBI Taxonomy" id="197"/>
    <lineage>
        <taxon>Bacteria</taxon>
        <taxon>Pseudomonadati</taxon>
        <taxon>Campylobacterota</taxon>
        <taxon>Epsilonproteobacteria</taxon>
        <taxon>Campylobacterales</taxon>
        <taxon>Campylobacteraceae</taxon>
        <taxon>Campylobacter</taxon>
    </lineage>
</organism>
<accession>A0A430ZP23</accession>
<evidence type="ECO:0000313" key="2">
    <source>
        <dbReference type="Proteomes" id="UP000288507"/>
    </source>
</evidence>
<dbReference type="Proteomes" id="UP000288507">
    <property type="component" value="Unassembled WGS sequence"/>
</dbReference>
<dbReference type="EMBL" id="PRBV01000079">
    <property type="protein sequence ID" value="RTJ76776.1"/>
    <property type="molecule type" value="Genomic_DNA"/>
</dbReference>
<comment type="caution">
    <text evidence="1">The sequence shown here is derived from an EMBL/GenBank/DDBJ whole genome shotgun (WGS) entry which is preliminary data.</text>
</comment>
<evidence type="ECO:0008006" key="3">
    <source>
        <dbReference type="Google" id="ProtNLM"/>
    </source>
</evidence>